<evidence type="ECO:0000313" key="2">
    <source>
        <dbReference type="Proteomes" id="UP000800036"/>
    </source>
</evidence>
<protein>
    <submittedName>
        <fullName evidence="1">Uncharacterized protein</fullName>
    </submittedName>
</protein>
<gene>
    <name evidence="1" type="ORF">BU23DRAFT_288110</name>
</gene>
<name>A0A6A5UQW8_9PLEO</name>
<dbReference type="EMBL" id="ML976730">
    <property type="protein sequence ID" value="KAF1967593.1"/>
    <property type="molecule type" value="Genomic_DNA"/>
</dbReference>
<evidence type="ECO:0000313" key="1">
    <source>
        <dbReference type="EMBL" id="KAF1967593.1"/>
    </source>
</evidence>
<dbReference type="AlphaFoldDB" id="A0A6A5UQW8"/>
<keyword evidence="2" id="KW-1185">Reference proteome</keyword>
<sequence length="159" mass="17571">MDPLSRNNPIGYLRRLFAPIASPGYPSTPDSWIPGLAQVRVCGAYRFIFFNLIAFSSSNNHSQRPRIETNAPPSLQRLGSVTSIAGSIAVLPHVLKRRSEDQTLSLTLPSLLIPLGVHRISLATPTTLSSLPRHYGGIIQAWKPAPHQRPSRQRGRKSY</sequence>
<proteinExistence type="predicted"/>
<reference evidence="1" key="1">
    <citation type="journal article" date="2020" name="Stud. Mycol.">
        <title>101 Dothideomycetes genomes: a test case for predicting lifestyles and emergence of pathogens.</title>
        <authorList>
            <person name="Haridas S."/>
            <person name="Albert R."/>
            <person name="Binder M."/>
            <person name="Bloem J."/>
            <person name="Labutti K."/>
            <person name="Salamov A."/>
            <person name="Andreopoulos B."/>
            <person name="Baker S."/>
            <person name="Barry K."/>
            <person name="Bills G."/>
            <person name="Bluhm B."/>
            <person name="Cannon C."/>
            <person name="Castanera R."/>
            <person name="Culley D."/>
            <person name="Daum C."/>
            <person name="Ezra D."/>
            <person name="Gonzalez J."/>
            <person name="Henrissat B."/>
            <person name="Kuo A."/>
            <person name="Liang C."/>
            <person name="Lipzen A."/>
            <person name="Lutzoni F."/>
            <person name="Magnuson J."/>
            <person name="Mondo S."/>
            <person name="Nolan M."/>
            <person name="Ohm R."/>
            <person name="Pangilinan J."/>
            <person name="Park H.-J."/>
            <person name="Ramirez L."/>
            <person name="Alfaro M."/>
            <person name="Sun H."/>
            <person name="Tritt A."/>
            <person name="Yoshinaga Y."/>
            <person name="Zwiers L.-H."/>
            <person name="Turgeon B."/>
            <person name="Goodwin S."/>
            <person name="Spatafora J."/>
            <person name="Crous P."/>
            <person name="Grigoriev I."/>
        </authorList>
    </citation>
    <scope>NUCLEOTIDE SEQUENCE</scope>
    <source>
        <strain evidence="1">CBS 107.79</strain>
    </source>
</reference>
<organism evidence="1 2">
    <name type="scientific">Bimuria novae-zelandiae CBS 107.79</name>
    <dbReference type="NCBI Taxonomy" id="1447943"/>
    <lineage>
        <taxon>Eukaryota</taxon>
        <taxon>Fungi</taxon>
        <taxon>Dikarya</taxon>
        <taxon>Ascomycota</taxon>
        <taxon>Pezizomycotina</taxon>
        <taxon>Dothideomycetes</taxon>
        <taxon>Pleosporomycetidae</taxon>
        <taxon>Pleosporales</taxon>
        <taxon>Massarineae</taxon>
        <taxon>Didymosphaeriaceae</taxon>
        <taxon>Bimuria</taxon>
    </lineage>
</organism>
<accession>A0A6A5UQW8</accession>
<dbReference type="Proteomes" id="UP000800036">
    <property type="component" value="Unassembled WGS sequence"/>
</dbReference>